<reference evidence="5" key="1">
    <citation type="submission" date="2021-01" db="EMBL/GenBank/DDBJ databases">
        <title>Whole genome shotgun sequence of Actinoplanes cyaneus NBRC 14990.</title>
        <authorList>
            <person name="Komaki H."/>
            <person name="Tamura T."/>
        </authorList>
    </citation>
    <scope>NUCLEOTIDE SEQUENCE</scope>
    <source>
        <strain evidence="5">NBRC 14990</strain>
    </source>
</reference>
<feature type="compositionally biased region" description="Low complexity" evidence="1">
    <location>
        <begin position="2089"/>
        <end position="2103"/>
    </location>
</feature>
<dbReference type="InterPro" id="IPR055354">
    <property type="entry name" value="DUF7507"/>
</dbReference>
<comment type="caution">
    <text evidence="5">The sequence shown here is derived from an EMBL/GenBank/DDBJ whole genome shotgun (WGS) entry which is preliminary data.</text>
</comment>
<evidence type="ECO:0000313" key="6">
    <source>
        <dbReference type="Proteomes" id="UP000619479"/>
    </source>
</evidence>
<proteinExistence type="predicted"/>
<evidence type="ECO:0000259" key="3">
    <source>
        <dbReference type="Pfam" id="PF01345"/>
    </source>
</evidence>
<dbReference type="InterPro" id="IPR051172">
    <property type="entry name" value="Chlamydia_OmcB"/>
</dbReference>
<evidence type="ECO:0008006" key="7">
    <source>
        <dbReference type="Google" id="ProtNLM"/>
    </source>
</evidence>
<feature type="domain" description="DUF11" evidence="3">
    <location>
        <begin position="608"/>
        <end position="723"/>
    </location>
</feature>
<feature type="domain" description="DUF7507" evidence="4">
    <location>
        <begin position="1848"/>
        <end position="1931"/>
    </location>
</feature>
<feature type="domain" description="DUF7507" evidence="4">
    <location>
        <begin position="1965"/>
        <end position="2047"/>
    </location>
</feature>
<dbReference type="InterPro" id="IPR001434">
    <property type="entry name" value="OmcB-like_DUF11"/>
</dbReference>
<dbReference type="InterPro" id="IPR013783">
    <property type="entry name" value="Ig-like_fold"/>
</dbReference>
<accession>A0A919IG31</accession>
<name>A0A919IG31_9ACTN</name>
<dbReference type="Gene3D" id="2.60.40.740">
    <property type="match status" value="1"/>
</dbReference>
<feature type="domain" description="DUF11" evidence="3">
    <location>
        <begin position="878"/>
        <end position="992"/>
    </location>
</feature>
<dbReference type="NCBIfam" id="TIGR01451">
    <property type="entry name" value="B_ant_repeat"/>
    <property type="match status" value="5"/>
</dbReference>
<feature type="domain" description="DUF7507" evidence="4">
    <location>
        <begin position="1116"/>
        <end position="1216"/>
    </location>
</feature>
<evidence type="ECO:0000256" key="2">
    <source>
        <dbReference type="SAM" id="Phobius"/>
    </source>
</evidence>
<dbReference type="Pfam" id="PF24346">
    <property type="entry name" value="DUF7507"/>
    <property type="match status" value="9"/>
</dbReference>
<evidence type="ECO:0000256" key="1">
    <source>
        <dbReference type="SAM" id="MobiDB-lite"/>
    </source>
</evidence>
<gene>
    <name evidence="5" type="ORF">Acy02nite_15820</name>
</gene>
<feature type="transmembrane region" description="Helical" evidence="2">
    <location>
        <begin position="2119"/>
        <end position="2140"/>
    </location>
</feature>
<dbReference type="EMBL" id="BOMH01000013">
    <property type="protein sequence ID" value="GID63701.1"/>
    <property type="molecule type" value="Genomic_DNA"/>
</dbReference>
<feature type="domain" description="DUF7507" evidence="4">
    <location>
        <begin position="1355"/>
        <end position="1456"/>
    </location>
</feature>
<dbReference type="InterPro" id="IPR047589">
    <property type="entry name" value="DUF11_rpt"/>
</dbReference>
<dbReference type="Pfam" id="PF01345">
    <property type="entry name" value="DUF11"/>
    <property type="match status" value="5"/>
</dbReference>
<dbReference type="PANTHER" id="PTHR34819">
    <property type="entry name" value="LARGE CYSTEINE-RICH PERIPLASMIC PROTEIN OMCB"/>
    <property type="match status" value="1"/>
</dbReference>
<sequence>MADRRRRALSALLLFTALLVVLPRAQRPARAAPSVCPAAIALTNGDFEAPVIGAGTVKIMSQTLIPGWLTTATDRMIELWRGYGGVPEQSGSQHAELNANQVSTLYQDLATTPGEVLRWQLSHRGRTGTDTMALQIGKPAGPLVQQGATMVDGKTAWGTYSGIYAVPAGQSTTRFAFKSVASASTDPSIGNFLDAISFGTGACLTTSTTVVNRSGAAGANVGDTLTVTVTARNDGGNPAGLVELSDVLPPGATYVPGSLRSINGATSTAVSDAAADDTGEYDAAGRTVRVRAGTGATTGAGGSLQIGESRSLSYQVKVPVALAGSQLDDDATATFHEPLSATTVTSTSNVAGITVDPAADLVTSTALTSGSLVAGQSGTWTVTGLNRGPGAATAAGLDATMPAGLTGLSVTGPGGACSITGQVVECDYPSIASGASRTMTITGNVPATAGSGTPYPVAAAAQSGTFELNQADNLATTSASVVTRADLDVDLTYSPANPFAGTVVTYTATVTNNGPSLSRGVVLTDPLPSDFTGVSWSGACVPGSSGTLECALPDLAPGASRTVMITATLPAGGTGAVNNGVAVSSATPDPVIGDNNASVSSPGGAEADVQVSLVLGTPAANAGDTVPYTLTVRNDGPSVAHNVVVSTVAPPGATIERPTSGPYVSACTATACSLGDLQPGVPVTIAENLTVDDDAHADAVHTSATVVSPTTDLVPANNTSTASLTISLNSDVAVTGQITNPDSPGQHPVAGERIRDVVTVTNAARTPGNHYTRAEGLVVHQPVPAGQPVPVATPSDGGCAFDGTIGLDGTTPDGGSVVCVLPVLATGATWRIDFDGRIPAAFAATSTRRDVTVTTHSPDADAADNSDTVTAQVEHHSDFVVAQSTSTASVVETDPVAFRATVRNTGPSDAAHVLVQVQAPGGLAIGQGVTATGVYDTATGHWQIPDLPAGQTVSIDLAGVAQHAGTAVNVVRVVSSTSTDPDTANNSGQATVVIGAESVSLRLVLRATLSATGQNTARTGDTITYQADVTNSGNVPMSQISVSDALTGTYTCPRTTLATGATMTCDATGQHRVTQADLDAGHAVSNSVSAVALAQGATVPATYGPALVETPVEPAAPAMTVTSTATVAPAGHQGTARAGDSVTFRYTIANTGNVTMSAIAVTDSLAGAGVCPGTSLAGGTSMVCTGGGAYVVTQADVDAGTPVAAAAAVTARAPGAGAATTYANVSATIVVEPAAEALTAIVTETVTPPSRQGAARAGDTIAHRYAITNTGNVTMSGVAVADTLTGVATCPGTTLAPGASMSCASGTPYTVTQSDADAGAPVSGSVVVSGRKPGAAGSTAYATSSASTALARGVPALNVTATATVNPVPHQNLLALGDVITYRYLVTNTGTVTMSGIGVTGTLSGTATCPGSSLAPGTTMTCAGGTTYTVDQDDVDAGVHLADTASVSGRAPGAGSAVPYDTAVADIAVAVPAASLSVTINPAVTPPSHQYAAEAGDTVAFQYVVVNNGNVTMTGISVTGTHGGTVTCPAGPLHVGQSITCTESAGHVVTQGDVDSQASFVTSATVHGQGPGHTGPQAYGPRTASISVAPAAPMIGVAGSAVVSPAGHQNAAAAGDTVAYSYVLTNRGNVTLGSITVADALGGAPVCTATTLAVHASTTCRAVTPYRVTQADVDAGQPITGSATVTAAGPGGGLVHTYGPEPVAVTPVPAAPALALTGTAAVTPVEGQNTARAGDMVTYELRIANTGNVTMSGIAPAGATCPAARLAPAGAMLCTVPPVTVTDSDVDAGRPLQFTALVTARPPGAAPVMTFGPVTVVVPVAARVGQLSVGISSELVARGTLRIAAAAEPRAGDRIRYHYQVTNTGNVPMDHVSVYDQLIGTTTCAATALALGGSTRCTANAVYQVTQTDIDSGLPIRNLASASAVESGTTVPRTSGPVWLEVPVEPAAPAIAGTQVADWVDQDGDGVLSSGDPIISSVTVTNTGNVTLTGLVVTGLPGAVTCPKTTLAPGESVLCTSAAYHLTAAEIAAGRHTEDALISADTTNGDTEVDGDAPATVVVPAPSPTATPSPSRPGPTPSRTRPGTPAPARPTSSSPPAVTSPAVTSPPAPQMPVTGSNSAATFVAGFTLIAGGSLLLAATIHRRRAFRVRRTRP</sequence>
<feature type="domain" description="DUF7507" evidence="4">
    <location>
        <begin position="1252"/>
        <end position="1334"/>
    </location>
</feature>
<keyword evidence="6" id="KW-1185">Reference proteome</keyword>
<feature type="domain" description="DUF11" evidence="3">
    <location>
        <begin position="486"/>
        <end position="600"/>
    </location>
</feature>
<feature type="region of interest" description="Disordered" evidence="1">
    <location>
        <begin position="2042"/>
        <end position="2113"/>
    </location>
</feature>
<dbReference type="GO" id="GO:0005975">
    <property type="term" value="P:carbohydrate metabolic process"/>
    <property type="evidence" value="ECO:0007669"/>
    <property type="project" value="UniProtKB-ARBA"/>
</dbReference>
<evidence type="ECO:0000313" key="5">
    <source>
        <dbReference type="EMBL" id="GID63701.1"/>
    </source>
</evidence>
<evidence type="ECO:0000259" key="4">
    <source>
        <dbReference type="Pfam" id="PF24346"/>
    </source>
</evidence>
<keyword evidence="2" id="KW-0812">Transmembrane</keyword>
<feature type="domain" description="DUF7507" evidence="4">
    <location>
        <begin position="1711"/>
        <end position="1808"/>
    </location>
</feature>
<feature type="domain" description="DUF11" evidence="3">
    <location>
        <begin position="362"/>
        <end position="478"/>
    </location>
</feature>
<keyword evidence="2" id="KW-1133">Transmembrane helix</keyword>
<feature type="compositionally biased region" description="Pro residues" evidence="1">
    <location>
        <begin position="2061"/>
        <end position="2076"/>
    </location>
</feature>
<feature type="domain" description="DUF7507" evidence="4">
    <location>
        <begin position="1010"/>
        <end position="1096"/>
    </location>
</feature>
<feature type="domain" description="DUF7507" evidence="4">
    <location>
        <begin position="1606"/>
        <end position="1695"/>
    </location>
</feature>
<organism evidence="5 6">
    <name type="scientific">Actinoplanes cyaneus</name>
    <dbReference type="NCBI Taxonomy" id="52696"/>
    <lineage>
        <taxon>Bacteria</taxon>
        <taxon>Bacillati</taxon>
        <taxon>Actinomycetota</taxon>
        <taxon>Actinomycetes</taxon>
        <taxon>Micromonosporales</taxon>
        <taxon>Micromonosporaceae</taxon>
        <taxon>Actinoplanes</taxon>
    </lineage>
</organism>
<dbReference type="Proteomes" id="UP000619479">
    <property type="component" value="Unassembled WGS sequence"/>
</dbReference>
<feature type="domain" description="DUF7507" evidence="4">
    <location>
        <begin position="1491"/>
        <end position="1573"/>
    </location>
</feature>
<dbReference type="Gene3D" id="2.60.40.10">
    <property type="entry name" value="Immunoglobulins"/>
    <property type="match status" value="3"/>
</dbReference>
<dbReference type="PANTHER" id="PTHR34819:SF3">
    <property type="entry name" value="CELL SURFACE PROTEIN"/>
    <property type="match status" value="1"/>
</dbReference>
<dbReference type="RefSeq" id="WP_203739146.1">
    <property type="nucleotide sequence ID" value="NZ_BAAAUC010000023.1"/>
</dbReference>
<protein>
    <recommendedName>
        <fullName evidence="7">DUF11 domain-containing protein</fullName>
    </recommendedName>
</protein>
<feature type="domain" description="DUF11" evidence="3">
    <location>
        <begin position="215"/>
        <end position="322"/>
    </location>
</feature>
<keyword evidence="2" id="KW-0472">Membrane</keyword>